<dbReference type="Pfam" id="PF00440">
    <property type="entry name" value="TetR_N"/>
    <property type="match status" value="1"/>
</dbReference>
<dbReference type="OrthoDB" id="9811084at2"/>
<comment type="caution">
    <text evidence="6">The sequence shown here is derived from an EMBL/GenBank/DDBJ whole genome shotgun (WGS) entry which is preliminary data.</text>
</comment>
<keyword evidence="1" id="KW-0805">Transcription regulation</keyword>
<dbReference type="InterPro" id="IPR023772">
    <property type="entry name" value="DNA-bd_HTH_TetR-type_CS"/>
</dbReference>
<dbReference type="PANTHER" id="PTHR30055:SF234">
    <property type="entry name" value="HTH-TYPE TRANSCRIPTIONAL REGULATOR BETI"/>
    <property type="match status" value="1"/>
</dbReference>
<dbReference type="PROSITE" id="PS50977">
    <property type="entry name" value="HTH_TETR_2"/>
    <property type="match status" value="1"/>
</dbReference>
<evidence type="ECO:0000313" key="6">
    <source>
        <dbReference type="EMBL" id="TWS20536.1"/>
    </source>
</evidence>
<dbReference type="InterPro" id="IPR001647">
    <property type="entry name" value="HTH_TetR"/>
</dbReference>
<proteinExistence type="predicted"/>
<dbReference type="InterPro" id="IPR050109">
    <property type="entry name" value="HTH-type_TetR-like_transc_reg"/>
</dbReference>
<evidence type="ECO:0000256" key="3">
    <source>
        <dbReference type="ARBA" id="ARBA00023163"/>
    </source>
</evidence>
<keyword evidence="7" id="KW-1185">Reference proteome</keyword>
<reference evidence="6 7" key="1">
    <citation type="submission" date="2019-06" db="EMBL/GenBank/DDBJ databases">
        <title>Tsukamurella conjunctivitidis sp. nov., Tsukamurella assacharolytica sp. nov. and Tsukamurella sputae sp. nov. isolated from patients with conjunctivitis, bacteraemia (lymphoma) and respiratory infection (sputum) in Hong Kong.</title>
        <authorList>
            <person name="Teng J.L.L."/>
            <person name="Lee H.H."/>
            <person name="Fong J.Y.H."/>
            <person name="Fok K.M.N."/>
            <person name="Lau S.K.P."/>
            <person name="Woo P.C.Y."/>
        </authorList>
    </citation>
    <scope>NUCLEOTIDE SEQUENCE [LARGE SCALE GENOMIC DNA]</scope>
    <source>
        <strain evidence="6 7">HKU71</strain>
    </source>
</reference>
<dbReference type="PROSITE" id="PS01081">
    <property type="entry name" value="HTH_TETR_1"/>
    <property type="match status" value="1"/>
</dbReference>
<feature type="domain" description="HTH tetR-type" evidence="5">
    <location>
        <begin position="9"/>
        <end position="69"/>
    </location>
</feature>
<evidence type="ECO:0000256" key="2">
    <source>
        <dbReference type="ARBA" id="ARBA00023125"/>
    </source>
</evidence>
<organism evidence="6 7">
    <name type="scientific">Tsukamurella asaccharolytica</name>
    <dbReference type="NCBI Taxonomy" id="2592067"/>
    <lineage>
        <taxon>Bacteria</taxon>
        <taxon>Bacillati</taxon>
        <taxon>Actinomycetota</taxon>
        <taxon>Actinomycetes</taxon>
        <taxon>Mycobacteriales</taxon>
        <taxon>Tsukamurellaceae</taxon>
        <taxon>Tsukamurella</taxon>
    </lineage>
</organism>
<dbReference type="RefSeq" id="WP_146559756.1">
    <property type="nucleotide sequence ID" value="NZ_VIGW01000002.1"/>
</dbReference>
<dbReference type="Proteomes" id="UP000317291">
    <property type="component" value="Unassembled WGS sequence"/>
</dbReference>
<feature type="DNA-binding region" description="H-T-H motif" evidence="4">
    <location>
        <begin position="32"/>
        <end position="51"/>
    </location>
</feature>
<evidence type="ECO:0000256" key="4">
    <source>
        <dbReference type="PROSITE-ProRule" id="PRU00335"/>
    </source>
</evidence>
<keyword evidence="2 4" id="KW-0238">DNA-binding</keyword>
<evidence type="ECO:0000256" key="1">
    <source>
        <dbReference type="ARBA" id="ARBA00023015"/>
    </source>
</evidence>
<dbReference type="AlphaFoldDB" id="A0A5C5RCG6"/>
<evidence type="ECO:0000259" key="5">
    <source>
        <dbReference type="PROSITE" id="PS50977"/>
    </source>
</evidence>
<dbReference type="SUPFAM" id="SSF46689">
    <property type="entry name" value="Homeodomain-like"/>
    <property type="match status" value="1"/>
</dbReference>
<gene>
    <name evidence="6" type="ORF">FK529_04100</name>
</gene>
<sequence length="184" mass="19382">MSRRAEQAERTRTAILAAAEALIAEQGFDRTSLQQVADRAGVTKANVYYYFRTKEALLGGVVAPHAQALRALVDDAAALPDPAARRSALIAGYVNQSVRAFRRIGAVGIGGDPALRRAMAGTADLDAIAADALPLLLGPEPSPRQLAGWLQLSDLGPALRGLGHLPDPELRDALVDLCERALAA</sequence>
<name>A0A5C5RCG6_9ACTN</name>
<evidence type="ECO:0000313" key="7">
    <source>
        <dbReference type="Proteomes" id="UP000317291"/>
    </source>
</evidence>
<dbReference type="PRINTS" id="PR00455">
    <property type="entry name" value="HTHTETR"/>
</dbReference>
<protein>
    <submittedName>
        <fullName evidence="6">TetR/AcrR family transcriptional regulator</fullName>
    </submittedName>
</protein>
<dbReference type="PANTHER" id="PTHR30055">
    <property type="entry name" value="HTH-TYPE TRANSCRIPTIONAL REGULATOR RUTR"/>
    <property type="match status" value="1"/>
</dbReference>
<keyword evidence="3" id="KW-0804">Transcription</keyword>
<dbReference type="EMBL" id="VIGW01000002">
    <property type="protein sequence ID" value="TWS20536.1"/>
    <property type="molecule type" value="Genomic_DNA"/>
</dbReference>
<dbReference type="InterPro" id="IPR009057">
    <property type="entry name" value="Homeodomain-like_sf"/>
</dbReference>
<dbReference type="GO" id="GO:0000976">
    <property type="term" value="F:transcription cis-regulatory region binding"/>
    <property type="evidence" value="ECO:0007669"/>
    <property type="project" value="TreeGrafter"/>
</dbReference>
<accession>A0A5C5RCG6</accession>
<dbReference type="GO" id="GO:0003700">
    <property type="term" value="F:DNA-binding transcription factor activity"/>
    <property type="evidence" value="ECO:0007669"/>
    <property type="project" value="TreeGrafter"/>
</dbReference>
<dbReference type="Gene3D" id="1.10.357.10">
    <property type="entry name" value="Tetracycline Repressor, domain 2"/>
    <property type="match status" value="1"/>
</dbReference>